<dbReference type="GO" id="GO:0031683">
    <property type="term" value="F:G-protein beta/gamma-subunit complex binding"/>
    <property type="evidence" value="ECO:0007669"/>
    <property type="project" value="InterPro"/>
</dbReference>
<name>A0A0L7K350_OPEBR</name>
<evidence type="ECO:0000313" key="3">
    <source>
        <dbReference type="EMBL" id="KOB52211.1"/>
    </source>
</evidence>
<evidence type="ECO:0000256" key="1">
    <source>
        <dbReference type="ARBA" id="ARBA00022741"/>
    </source>
</evidence>
<dbReference type="GO" id="GO:0005525">
    <property type="term" value="F:GTP binding"/>
    <property type="evidence" value="ECO:0007669"/>
    <property type="project" value="UniProtKB-KW"/>
</dbReference>
<dbReference type="SUPFAM" id="SSF47895">
    <property type="entry name" value="Transducin (alpha subunit), insertion domain"/>
    <property type="match status" value="2"/>
</dbReference>
<keyword evidence="4" id="KW-1185">Reference proteome</keyword>
<dbReference type="PANTHER" id="PTHR10218">
    <property type="entry name" value="GTP-BINDING PROTEIN ALPHA SUBUNIT"/>
    <property type="match status" value="1"/>
</dbReference>
<dbReference type="GO" id="GO:0001664">
    <property type="term" value="F:G protein-coupled receptor binding"/>
    <property type="evidence" value="ECO:0007669"/>
    <property type="project" value="TreeGrafter"/>
</dbReference>
<dbReference type="GO" id="GO:0007191">
    <property type="term" value="P:adenylate cyclase-activating dopamine receptor signaling pathway"/>
    <property type="evidence" value="ECO:0007669"/>
    <property type="project" value="TreeGrafter"/>
</dbReference>
<comment type="caution">
    <text evidence="3">The sequence shown here is derived from an EMBL/GenBank/DDBJ whole genome shotgun (WGS) entry which is preliminary data.</text>
</comment>
<evidence type="ECO:0000313" key="4">
    <source>
        <dbReference type="Proteomes" id="UP000037510"/>
    </source>
</evidence>
<dbReference type="GO" id="GO:0003924">
    <property type="term" value="F:GTPase activity"/>
    <property type="evidence" value="ECO:0007669"/>
    <property type="project" value="InterPro"/>
</dbReference>
<dbReference type="Pfam" id="PF00503">
    <property type="entry name" value="G-alpha"/>
    <property type="match status" value="1"/>
</dbReference>
<evidence type="ECO:0000256" key="2">
    <source>
        <dbReference type="ARBA" id="ARBA00023134"/>
    </source>
</evidence>
<reference evidence="3 4" key="1">
    <citation type="journal article" date="2015" name="Genome Biol. Evol.">
        <title>The genome of winter moth (Operophtera brumata) provides a genomic perspective on sexual dimorphism and phenology.</title>
        <authorList>
            <person name="Derks M.F."/>
            <person name="Smit S."/>
            <person name="Salis L."/>
            <person name="Schijlen E."/>
            <person name="Bossers A."/>
            <person name="Mateman C."/>
            <person name="Pijl A.S."/>
            <person name="de Ridder D."/>
            <person name="Groenen M.A."/>
            <person name="Visser M.E."/>
            <person name="Megens H.J."/>
        </authorList>
    </citation>
    <scope>NUCLEOTIDE SEQUENCE [LARGE SCALE GENOMIC DNA]</scope>
    <source>
        <strain evidence="3">WM2013NL</strain>
        <tissue evidence="3">Head and thorax</tissue>
    </source>
</reference>
<keyword evidence="2" id="KW-0342">GTP-binding</keyword>
<dbReference type="PANTHER" id="PTHR10218:SF212">
    <property type="entry name" value="G PROTEIN ALPHA S SUBUNIT"/>
    <property type="match status" value="1"/>
</dbReference>
<dbReference type="GO" id="GO:0007606">
    <property type="term" value="P:sensory perception of chemical stimulus"/>
    <property type="evidence" value="ECO:0007669"/>
    <property type="project" value="TreeGrafter"/>
</dbReference>
<dbReference type="GO" id="GO:0005737">
    <property type="term" value="C:cytoplasm"/>
    <property type="evidence" value="ECO:0007669"/>
    <property type="project" value="TreeGrafter"/>
</dbReference>
<protein>
    <submittedName>
        <fullName evidence="3">Guanine nucleotide-binding protein G(S) subunit alpha</fullName>
    </submittedName>
</protein>
<dbReference type="EMBL" id="JTDY01012953">
    <property type="protein sequence ID" value="KOB52211.1"/>
    <property type="molecule type" value="Genomic_DNA"/>
</dbReference>
<dbReference type="Gene3D" id="1.10.400.10">
    <property type="entry name" value="GI Alpha 1, domain 2-like"/>
    <property type="match status" value="2"/>
</dbReference>
<keyword evidence="1" id="KW-0547">Nucleotide-binding</keyword>
<dbReference type="GO" id="GO:0005834">
    <property type="term" value="C:heterotrimeric G-protein complex"/>
    <property type="evidence" value="ECO:0007669"/>
    <property type="project" value="TreeGrafter"/>
</dbReference>
<sequence>MEFYEHTEALWKDQGVQRTYDRSNEYQLIDCAKYDYPMEFYVHTEALWKDQGVQRTYDRSNEYQLIDCAKYFLDQVHTIKQSNYTPSEQDILRCRN</sequence>
<gene>
    <name evidence="3" type="ORF">OBRU01_26362</name>
</gene>
<dbReference type="InterPro" id="IPR011025">
    <property type="entry name" value="GproteinA_insert"/>
</dbReference>
<proteinExistence type="predicted"/>
<dbReference type="PROSITE" id="PS51882">
    <property type="entry name" value="G_ALPHA"/>
    <property type="match status" value="1"/>
</dbReference>
<accession>A0A0L7K350</accession>
<dbReference type="STRING" id="104452.A0A0L7K350"/>
<dbReference type="Proteomes" id="UP000037510">
    <property type="component" value="Unassembled WGS sequence"/>
</dbReference>
<dbReference type="AlphaFoldDB" id="A0A0L7K350"/>
<organism evidence="3 4">
    <name type="scientific">Operophtera brumata</name>
    <name type="common">Winter moth</name>
    <name type="synonym">Phalaena brumata</name>
    <dbReference type="NCBI Taxonomy" id="104452"/>
    <lineage>
        <taxon>Eukaryota</taxon>
        <taxon>Metazoa</taxon>
        <taxon>Ecdysozoa</taxon>
        <taxon>Arthropoda</taxon>
        <taxon>Hexapoda</taxon>
        <taxon>Insecta</taxon>
        <taxon>Pterygota</taxon>
        <taxon>Neoptera</taxon>
        <taxon>Endopterygota</taxon>
        <taxon>Lepidoptera</taxon>
        <taxon>Glossata</taxon>
        <taxon>Ditrysia</taxon>
        <taxon>Geometroidea</taxon>
        <taxon>Geometridae</taxon>
        <taxon>Larentiinae</taxon>
        <taxon>Operophtera</taxon>
    </lineage>
</organism>
<dbReference type="InterPro" id="IPR001019">
    <property type="entry name" value="Gprotein_alpha_su"/>
</dbReference>